<dbReference type="Pfam" id="PF09907">
    <property type="entry name" value="HigB_toxin"/>
    <property type="match status" value="1"/>
</dbReference>
<reference evidence="1 2" key="1">
    <citation type="submission" date="2019-02" db="EMBL/GenBank/DDBJ databases">
        <title>Genomic Encyclopedia of Archaeal and Bacterial Type Strains, Phase II (KMG-II): from individual species to whole genera.</title>
        <authorList>
            <person name="Goeker M."/>
        </authorList>
    </citation>
    <scope>NUCLEOTIDE SEQUENCE [LARGE SCALE GENOMIC DNA]</scope>
    <source>
        <strain evidence="1 2">DSM 18101</strain>
    </source>
</reference>
<accession>A0A4V2G4I7</accession>
<evidence type="ECO:0000313" key="2">
    <source>
        <dbReference type="Proteomes" id="UP000292958"/>
    </source>
</evidence>
<dbReference type="GO" id="GO:0003723">
    <property type="term" value="F:RNA binding"/>
    <property type="evidence" value="ECO:0007669"/>
    <property type="project" value="InterPro"/>
</dbReference>
<protein>
    <submittedName>
        <fullName evidence="1">mRNA interferase HigB</fullName>
    </submittedName>
</protein>
<name>A0A4V2G4I7_9BACT</name>
<keyword evidence="2" id="KW-1185">Reference proteome</keyword>
<dbReference type="Proteomes" id="UP000292958">
    <property type="component" value="Unassembled WGS sequence"/>
</dbReference>
<gene>
    <name evidence="1" type="ORF">BDD14_2581</name>
</gene>
<comment type="caution">
    <text evidence="1">The sequence shown here is derived from an EMBL/GenBank/DDBJ whole genome shotgun (WGS) entry which is preliminary data.</text>
</comment>
<dbReference type="RefSeq" id="WP_165420046.1">
    <property type="nucleotide sequence ID" value="NZ_SHKW01000001.1"/>
</dbReference>
<evidence type="ECO:0000313" key="1">
    <source>
        <dbReference type="EMBL" id="RZU41086.1"/>
    </source>
</evidence>
<proteinExistence type="predicted"/>
<organism evidence="1 2">
    <name type="scientific">Edaphobacter modestus</name>
    <dbReference type="NCBI Taxonomy" id="388466"/>
    <lineage>
        <taxon>Bacteria</taxon>
        <taxon>Pseudomonadati</taxon>
        <taxon>Acidobacteriota</taxon>
        <taxon>Terriglobia</taxon>
        <taxon>Terriglobales</taxon>
        <taxon>Acidobacteriaceae</taxon>
        <taxon>Edaphobacter</taxon>
    </lineage>
</organism>
<dbReference type="AlphaFoldDB" id="A0A4V2G4I7"/>
<dbReference type="InterPro" id="IPR018669">
    <property type="entry name" value="Toxin_HigB"/>
</dbReference>
<dbReference type="GO" id="GO:0110001">
    <property type="term" value="C:toxin-antitoxin complex"/>
    <property type="evidence" value="ECO:0007669"/>
    <property type="project" value="InterPro"/>
</dbReference>
<dbReference type="EMBL" id="SHKW01000001">
    <property type="protein sequence ID" value="RZU41086.1"/>
    <property type="molecule type" value="Genomic_DNA"/>
</dbReference>
<dbReference type="GO" id="GO:0004519">
    <property type="term" value="F:endonuclease activity"/>
    <property type="evidence" value="ECO:0007669"/>
    <property type="project" value="InterPro"/>
</dbReference>
<sequence length="108" mass="12786">MHVVTQKHLNEAATEYPDASKEIAAWYQVVRAARWASFEEVKQTFTDADAVDGYVIFNIRHNRYRLVTIIHYARERNGKPTMGHVYIRSFLTHRQYDNPANWDKEFGR</sequence>